<dbReference type="KEGG" id="nae:BHE16_07025"/>
<sequence length="71" mass="7869">MRPRITENWGSSMFAVRSAYSRALGPAPRHATARDASVCPALVSEFHSLRVPLPLLFGDHFSQFTTPRKGN</sequence>
<name>A0A1L2ZP60_9MICC</name>
<dbReference type="Proteomes" id="UP000183530">
    <property type="component" value="Chromosome"/>
</dbReference>
<reference evidence="1 2" key="1">
    <citation type="submission" date="2016-11" db="EMBL/GenBank/DDBJ databases">
        <title>Genome sequencing of Zhihengliuella aestuarii B18 antagonistic to Plasmodiophora brassicae.</title>
        <authorList>
            <person name="Luo Y."/>
        </authorList>
    </citation>
    <scope>NUCLEOTIDE SEQUENCE [LARGE SCALE GENOMIC DNA]</scope>
    <source>
        <strain evidence="1 2">B18</strain>
    </source>
</reference>
<dbReference type="EMBL" id="CP018135">
    <property type="protein sequence ID" value="APF40801.1"/>
    <property type="molecule type" value="Genomic_DNA"/>
</dbReference>
<keyword evidence="2" id="KW-1185">Reference proteome</keyword>
<dbReference type="AlphaFoldDB" id="A0A1L2ZP60"/>
<proteinExistence type="predicted"/>
<protein>
    <submittedName>
        <fullName evidence="1">Uncharacterized protein</fullName>
    </submittedName>
</protein>
<organism evidence="1 2">
    <name type="scientific">Neomicrococcus aestuarii</name>
    <dbReference type="NCBI Taxonomy" id="556325"/>
    <lineage>
        <taxon>Bacteria</taxon>
        <taxon>Bacillati</taxon>
        <taxon>Actinomycetota</taxon>
        <taxon>Actinomycetes</taxon>
        <taxon>Micrococcales</taxon>
        <taxon>Micrococcaceae</taxon>
        <taxon>Neomicrococcus</taxon>
    </lineage>
</organism>
<gene>
    <name evidence="1" type="ORF">BHE16_07025</name>
</gene>
<accession>A0A1L2ZP60</accession>
<evidence type="ECO:0000313" key="1">
    <source>
        <dbReference type="EMBL" id="APF40801.1"/>
    </source>
</evidence>
<evidence type="ECO:0000313" key="2">
    <source>
        <dbReference type="Proteomes" id="UP000183530"/>
    </source>
</evidence>